<dbReference type="GO" id="GO:0016746">
    <property type="term" value="F:acyltransferase activity"/>
    <property type="evidence" value="ECO:0007669"/>
    <property type="project" value="UniProtKB-KW"/>
</dbReference>
<evidence type="ECO:0000256" key="1">
    <source>
        <dbReference type="ARBA" id="ARBA00004370"/>
    </source>
</evidence>
<sequence length="395" mass="44587">MYPYFRRVDAPRWSRWKFYPGAMLVMPTRFVLLIIDGIFLTTVVQLLTIGHSFKSGPIPNGCRKKLIHFMYHVCCSFFLVVAAVRTSVTSKEFDYSYYLGDHYKENQKKVQNTSTIVSNHVSWLDPVILIKNIRPAFAPSAEFKNVPLLGTLIECIDSIYIPRGGSEESKAKALAAIRGRQELIEETGKYAPFLIFAEGGTTNGSGLIKYKKGAFFAEKTVRPIYMKYKFGSVNPAFDTIEYLPLAILTLSWAGYSCDLSIMPDFTPNDYLFENHADKGSERWEVYAWAVRDAMMKSGGFGECNIPLRTKLLYESYMQRHPGAAEPPIIDPENKLLTGANLLSPLTQPLTKTDPSPQESMERIEMEDYSLKKKLDPRVGDECSVGGEVEDLEKGN</sequence>
<evidence type="ECO:0000256" key="3">
    <source>
        <dbReference type="ARBA" id="ARBA00022679"/>
    </source>
</evidence>
<name>A0A7S3IRC1_9SPIT</name>
<evidence type="ECO:0000256" key="4">
    <source>
        <dbReference type="ARBA" id="ARBA00022692"/>
    </source>
</evidence>
<reference evidence="12" key="1">
    <citation type="submission" date="2021-01" db="EMBL/GenBank/DDBJ databases">
        <authorList>
            <person name="Corre E."/>
            <person name="Pelletier E."/>
            <person name="Niang G."/>
            <person name="Scheremetjew M."/>
            <person name="Finn R."/>
            <person name="Kale V."/>
            <person name="Holt S."/>
            <person name="Cochrane G."/>
            <person name="Meng A."/>
            <person name="Brown T."/>
            <person name="Cohen L."/>
        </authorList>
    </citation>
    <scope>NUCLEOTIDE SEQUENCE</scope>
    <source>
        <strain evidence="12">S3</strain>
    </source>
</reference>
<gene>
    <name evidence="12" type="ORF">SINC0208_LOCUS10342</name>
</gene>
<evidence type="ECO:0000313" key="12">
    <source>
        <dbReference type="EMBL" id="CAE0329712.1"/>
    </source>
</evidence>
<evidence type="ECO:0000256" key="9">
    <source>
        <dbReference type="SAM" id="MobiDB-lite"/>
    </source>
</evidence>
<feature type="transmembrane region" description="Helical" evidence="10">
    <location>
        <begin position="30"/>
        <end position="49"/>
    </location>
</feature>
<keyword evidence="5 10" id="KW-1133">Transmembrane helix</keyword>
<evidence type="ECO:0000256" key="10">
    <source>
        <dbReference type="SAM" id="Phobius"/>
    </source>
</evidence>
<dbReference type="Pfam" id="PF01553">
    <property type="entry name" value="Acyltransferase"/>
    <property type="match status" value="1"/>
</dbReference>
<evidence type="ECO:0000256" key="8">
    <source>
        <dbReference type="ARBA" id="ARBA00023315"/>
    </source>
</evidence>
<dbReference type="EMBL" id="HBIH01025758">
    <property type="protein sequence ID" value="CAE0329712.1"/>
    <property type="molecule type" value="Transcribed_RNA"/>
</dbReference>
<organism evidence="12">
    <name type="scientific">Strombidium inclinatum</name>
    <dbReference type="NCBI Taxonomy" id="197538"/>
    <lineage>
        <taxon>Eukaryota</taxon>
        <taxon>Sar</taxon>
        <taxon>Alveolata</taxon>
        <taxon>Ciliophora</taxon>
        <taxon>Intramacronucleata</taxon>
        <taxon>Spirotrichea</taxon>
        <taxon>Oligotrichia</taxon>
        <taxon>Strombidiidae</taxon>
        <taxon>Strombidium</taxon>
    </lineage>
</organism>
<dbReference type="PANTHER" id="PTHR23063">
    <property type="entry name" value="PHOSPHOLIPID ACYLTRANSFERASE"/>
    <property type="match status" value="1"/>
</dbReference>
<proteinExistence type="inferred from homology"/>
<evidence type="ECO:0000256" key="6">
    <source>
        <dbReference type="ARBA" id="ARBA00023098"/>
    </source>
</evidence>
<dbReference type="SMART" id="SM00563">
    <property type="entry name" value="PlsC"/>
    <property type="match status" value="1"/>
</dbReference>
<evidence type="ECO:0000256" key="2">
    <source>
        <dbReference type="ARBA" id="ARBA00008655"/>
    </source>
</evidence>
<keyword evidence="6" id="KW-0443">Lipid metabolism</keyword>
<feature type="transmembrane region" description="Helical" evidence="10">
    <location>
        <begin position="69"/>
        <end position="88"/>
    </location>
</feature>
<accession>A0A7S3IRC1</accession>
<feature type="region of interest" description="Disordered" evidence="9">
    <location>
        <begin position="376"/>
        <end position="395"/>
    </location>
</feature>
<comment type="similarity">
    <text evidence="2">Belongs to the 1-acyl-sn-glycerol-3-phosphate acyltransferase family.</text>
</comment>
<evidence type="ECO:0000256" key="7">
    <source>
        <dbReference type="ARBA" id="ARBA00023136"/>
    </source>
</evidence>
<protein>
    <recommendedName>
        <fullName evidence="11">Phospholipid/glycerol acyltransferase domain-containing protein</fullName>
    </recommendedName>
</protein>
<dbReference type="InterPro" id="IPR002123">
    <property type="entry name" value="Plipid/glycerol_acylTrfase"/>
</dbReference>
<dbReference type="SUPFAM" id="SSF69593">
    <property type="entry name" value="Glycerol-3-phosphate (1)-acyltransferase"/>
    <property type="match status" value="1"/>
</dbReference>
<dbReference type="GO" id="GO:0016020">
    <property type="term" value="C:membrane"/>
    <property type="evidence" value="ECO:0007669"/>
    <property type="project" value="UniProtKB-SubCell"/>
</dbReference>
<keyword evidence="7 10" id="KW-0472">Membrane</keyword>
<keyword evidence="4 10" id="KW-0812">Transmembrane</keyword>
<evidence type="ECO:0000259" key="11">
    <source>
        <dbReference type="SMART" id="SM00563"/>
    </source>
</evidence>
<comment type="subcellular location">
    <subcellularLocation>
        <location evidence="1">Membrane</location>
    </subcellularLocation>
</comment>
<evidence type="ECO:0000256" key="5">
    <source>
        <dbReference type="ARBA" id="ARBA00022989"/>
    </source>
</evidence>
<feature type="domain" description="Phospholipid/glycerol acyltransferase" evidence="11">
    <location>
        <begin position="114"/>
        <end position="229"/>
    </location>
</feature>
<keyword evidence="8" id="KW-0012">Acyltransferase</keyword>
<dbReference type="PANTHER" id="PTHR23063:SF52">
    <property type="entry name" value="LYSOPHOSPHATIDYLCHOLINE ACYLTRANSFERASE"/>
    <property type="match status" value="1"/>
</dbReference>
<keyword evidence="3" id="KW-0808">Transferase</keyword>
<dbReference type="AlphaFoldDB" id="A0A7S3IRC1"/>
<dbReference type="GO" id="GO:0006629">
    <property type="term" value="P:lipid metabolic process"/>
    <property type="evidence" value="ECO:0007669"/>
    <property type="project" value="UniProtKB-KW"/>
</dbReference>